<name>A0A423XFX2_9PEZI</name>
<comment type="caution">
    <text evidence="1">The sequence shown here is derived from an EMBL/GenBank/DDBJ whole genome shotgun (WGS) entry which is preliminary data.</text>
</comment>
<reference evidence="1 2" key="1">
    <citation type="submission" date="2015-09" db="EMBL/GenBank/DDBJ databases">
        <title>Host preference determinants of Valsa canker pathogens revealed by comparative genomics.</title>
        <authorList>
            <person name="Yin Z."/>
            <person name="Huang L."/>
        </authorList>
    </citation>
    <scope>NUCLEOTIDE SEQUENCE [LARGE SCALE GENOMIC DNA]</scope>
    <source>
        <strain evidence="1 2">SXYLt</strain>
    </source>
</reference>
<dbReference type="EMBL" id="LKEB01000010">
    <property type="protein sequence ID" value="ROW15129.1"/>
    <property type="molecule type" value="Genomic_DNA"/>
</dbReference>
<accession>A0A423XFX2</accession>
<evidence type="ECO:0000313" key="2">
    <source>
        <dbReference type="Proteomes" id="UP000285146"/>
    </source>
</evidence>
<evidence type="ECO:0000313" key="1">
    <source>
        <dbReference type="EMBL" id="ROW15129.1"/>
    </source>
</evidence>
<keyword evidence="2" id="KW-1185">Reference proteome</keyword>
<dbReference type="AlphaFoldDB" id="A0A423XFX2"/>
<protein>
    <submittedName>
        <fullName evidence="1">Uncharacterized protein</fullName>
    </submittedName>
</protein>
<dbReference type="PANTHER" id="PTHR39596:SF3">
    <property type="entry name" value="HETEROKARYON INCOMPATIBILITY DOMAIN-CONTAINING PROTEIN"/>
    <property type="match status" value="1"/>
</dbReference>
<sequence length="155" mass="17422">MATSMDIYLGLVKALNDHWHVNPILQVLASQFLKLIRYSEDTEGWISKKLDLGDLSRMLQRRRTSKLVDETAAVAGLVHVDVTPLLQKDSPEERMKIFLAMVHRIPSDIIISPLPKLHQAGFRWAPESFMSYGIPEIESNGPSVIRKEAFAVGTA</sequence>
<dbReference type="PANTHER" id="PTHR39596">
    <property type="match status" value="1"/>
</dbReference>
<proteinExistence type="predicted"/>
<dbReference type="OrthoDB" id="2426273at2759"/>
<dbReference type="Proteomes" id="UP000285146">
    <property type="component" value="Unassembled WGS sequence"/>
</dbReference>
<organism evidence="1 2">
    <name type="scientific">Cytospora leucostoma</name>
    <dbReference type="NCBI Taxonomy" id="1230097"/>
    <lineage>
        <taxon>Eukaryota</taxon>
        <taxon>Fungi</taxon>
        <taxon>Dikarya</taxon>
        <taxon>Ascomycota</taxon>
        <taxon>Pezizomycotina</taxon>
        <taxon>Sordariomycetes</taxon>
        <taxon>Sordariomycetidae</taxon>
        <taxon>Diaporthales</taxon>
        <taxon>Cytosporaceae</taxon>
        <taxon>Cytospora</taxon>
    </lineage>
</organism>
<gene>
    <name evidence="1" type="ORF">VPNG_03094</name>
</gene>
<dbReference type="InParanoid" id="A0A423XFX2"/>
<dbReference type="STRING" id="1230097.A0A423XFX2"/>